<evidence type="ECO:0000313" key="1">
    <source>
        <dbReference type="EMBL" id="MCO6414835.1"/>
    </source>
</evidence>
<dbReference type="Proteomes" id="UP001523392">
    <property type="component" value="Unassembled WGS sequence"/>
</dbReference>
<dbReference type="EMBL" id="JAFIRR010000008">
    <property type="protein sequence ID" value="MCO6414835.1"/>
    <property type="molecule type" value="Genomic_DNA"/>
</dbReference>
<gene>
    <name evidence="1" type="ORF">JYK14_01400</name>
</gene>
<comment type="caution">
    <text evidence="1">The sequence shown here is derived from an EMBL/GenBank/DDBJ whole genome shotgun (WGS) entry which is preliminary data.</text>
</comment>
<evidence type="ECO:0000313" key="2">
    <source>
        <dbReference type="Proteomes" id="UP001523392"/>
    </source>
</evidence>
<dbReference type="RefSeq" id="WP_252951421.1">
    <property type="nucleotide sequence ID" value="NZ_JAFIRR010000008.1"/>
</dbReference>
<reference evidence="1 2" key="1">
    <citation type="submission" date="2021-12" db="EMBL/GenBank/DDBJ databases">
        <title>Siccirubricoccus leaddurans sp. nov., a high concentration Zn2+ tolerance bacterium.</title>
        <authorList>
            <person name="Cao Y."/>
        </authorList>
    </citation>
    <scope>NUCLEOTIDE SEQUENCE [LARGE SCALE GENOMIC DNA]</scope>
    <source>
        <strain evidence="1 2">KC 17139</strain>
    </source>
</reference>
<sequence length="130" mass="14198">MRLVTLVMASGPGFPGGSPEHRYEMEVALTADRRLDAVAWAESSVPWRARRFWPGQAPREGFLHHEAETGWSLRFPPPPGAAADAAPQALLRHAGQIRPGEHLTIQEPDGREYGWRVVGVEVPPGPVAPP</sequence>
<protein>
    <submittedName>
        <fullName evidence="1">Uncharacterized protein</fullName>
    </submittedName>
</protein>
<proteinExistence type="predicted"/>
<name>A0ABT1D0M3_9PROT</name>
<keyword evidence="2" id="KW-1185">Reference proteome</keyword>
<organism evidence="1 2">
    <name type="scientific">Siccirubricoccus soli</name>
    <dbReference type="NCBI Taxonomy" id="2899147"/>
    <lineage>
        <taxon>Bacteria</taxon>
        <taxon>Pseudomonadati</taxon>
        <taxon>Pseudomonadota</taxon>
        <taxon>Alphaproteobacteria</taxon>
        <taxon>Acetobacterales</taxon>
        <taxon>Roseomonadaceae</taxon>
        <taxon>Siccirubricoccus</taxon>
    </lineage>
</organism>
<accession>A0ABT1D0M3</accession>